<organism evidence="1 2">
    <name type="scientific">Lithospermum erythrorhizon</name>
    <name type="common">Purple gromwell</name>
    <name type="synonym">Lithospermum officinale var. erythrorhizon</name>
    <dbReference type="NCBI Taxonomy" id="34254"/>
    <lineage>
        <taxon>Eukaryota</taxon>
        <taxon>Viridiplantae</taxon>
        <taxon>Streptophyta</taxon>
        <taxon>Embryophyta</taxon>
        <taxon>Tracheophyta</taxon>
        <taxon>Spermatophyta</taxon>
        <taxon>Magnoliopsida</taxon>
        <taxon>eudicotyledons</taxon>
        <taxon>Gunneridae</taxon>
        <taxon>Pentapetalae</taxon>
        <taxon>asterids</taxon>
        <taxon>lamiids</taxon>
        <taxon>Boraginales</taxon>
        <taxon>Boraginaceae</taxon>
        <taxon>Boraginoideae</taxon>
        <taxon>Lithospermeae</taxon>
        <taxon>Lithospermum</taxon>
    </lineage>
</organism>
<proteinExistence type="predicted"/>
<evidence type="ECO:0000313" key="2">
    <source>
        <dbReference type="Proteomes" id="UP001454036"/>
    </source>
</evidence>
<keyword evidence="2" id="KW-1185">Reference proteome</keyword>
<dbReference type="EMBL" id="BAABME010007000">
    <property type="protein sequence ID" value="GAA0169860.1"/>
    <property type="molecule type" value="Genomic_DNA"/>
</dbReference>
<sequence length="189" mass="21380">MLPEYGGARTTSYRPSVVHQNTLPVDPIAALLQELLANQKRESNEFKQTVLASLPGRENRFVAHAVMPFIVRLGAVPIPVGFILPQFTQYNVQHIHRKLVGWEGINGFTTVPRESVKDFHERHKAILNNIPIIDNKIACMVFYRGLNYGKLKKALVLETPLTKDELTKMVNKHMDLENLQMKEGPSGDL</sequence>
<protein>
    <submittedName>
        <fullName evidence="1">Uncharacterized protein</fullName>
    </submittedName>
</protein>
<dbReference type="AlphaFoldDB" id="A0AAV3R1W3"/>
<gene>
    <name evidence="1" type="ORF">LIER_24245</name>
</gene>
<reference evidence="1 2" key="1">
    <citation type="submission" date="2024-01" db="EMBL/GenBank/DDBJ databases">
        <title>The complete chloroplast genome sequence of Lithospermum erythrorhizon: insights into the phylogenetic relationship among Boraginaceae species and the maternal lineages of purple gromwells.</title>
        <authorList>
            <person name="Okada T."/>
            <person name="Watanabe K."/>
        </authorList>
    </citation>
    <scope>NUCLEOTIDE SEQUENCE [LARGE SCALE GENOMIC DNA]</scope>
</reference>
<comment type="caution">
    <text evidence="1">The sequence shown here is derived from an EMBL/GenBank/DDBJ whole genome shotgun (WGS) entry which is preliminary data.</text>
</comment>
<name>A0AAV3R1W3_LITER</name>
<evidence type="ECO:0000313" key="1">
    <source>
        <dbReference type="EMBL" id="GAA0169860.1"/>
    </source>
</evidence>
<accession>A0AAV3R1W3</accession>
<dbReference type="Proteomes" id="UP001454036">
    <property type="component" value="Unassembled WGS sequence"/>
</dbReference>